<protein>
    <submittedName>
        <fullName evidence="1">Rid family hydrolase</fullName>
    </submittedName>
    <submittedName>
        <fullName evidence="2">Translation initiation inhibitor</fullName>
    </submittedName>
</protein>
<dbReference type="EMBL" id="VZBT01000105">
    <property type="protein sequence ID" value="MQO05272.1"/>
    <property type="molecule type" value="Genomic_DNA"/>
</dbReference>
<evidence type="ECO:0000313" key="3">
    <source>
        <dbReference type="Proteomes" id="UP000390763"/>
    </source>
</evidence>
<dbReference type="Pfam" id="PF01042">
    <property type="entry name" value="Ribonuc_L-PSP"/>
    <property type="match status" value="1"/>
</dbReference>
<dbReference type="InterPro" id="IPR035959">
    <property type="entry name" value="RutC-like_sf"/>
</dbReference>
<name>A0A5P0WBW3_9BACT</name>
<dbReference type="PANTHER" id="PTHR11803">
    <property type="entry name" value="2-IMINOBUTANOATE/2-IMINOPROPANOATE DEAMINASE RIDA"/>
    <property type="match status" value="1"/>
</dbReference>
<evidence type="ECO:0000313" key="1">
    <source>
        <dbReference type="EMBL" id="MCW4138474.1"/>
    </source>
</evidence>
<dbReference type="GO" id="GO:0019239">
    <property type="term" value="F:deaminase activity"/>
    <property type="evidence" value="ECO:0007669"/>
    <property type="project" value="TreeGrafter"/>
</dbReference>
<dbReference type="SUPFAM" id="SSF55298">
    <property type="entry name" value="YjgF-like"/>
    <property type="match status" value="2"/>
</dbReference>
<evidence type="ECO:0000313" key="2">
    <source>
        <dbReference type="EMBL" id="MQO05272.1"/>
    </source>
</evidence>
<dbReference type="PANTHER" id="PTHR11803:SF39">
    <property type="entry name" value="2-IMINOBUTANOATE_2-IMINOPROPANOATE DEAMINASE"/>
    <property type="match status" value="1"/>
</dbReference>
<comment type="caution">
    <text evidence="2">The sequence shown here is derived from an EMBL/GenBank/DDBJ whole genome shotgun (WGS) entry which is preliminary data.</text>
</comment>
<gene>
    <name evidence="2" type="ORF">F7D62_14490</name>
    <name evidence="1" type="ORF">ONT01_11985</name>
</gene>
<organism evidence="2 3">
    <name type="scientific">Segatella copri</name>
    <dbReference type="NCBI Taxonomy" id="165179"/>
    <lineage>
        <taxon>Bacteria</taxon>
        <taxon>Pseudomonadati</taxon>
        <taxon>Bacteroidota</taxon>
        <taxon>Bacteroidia</taxon>
        <taxon>Bacteroidales</taxon>
        <taxon>Prevotellaceae</taxon>
        <taxon>Segatella</taxon>
    </lineage>
</organism>
<reference evidence="1" key="2">
    <citation type="submission" date="2022-11" db="EMBL/GenBank/DDBJ databases">
        <title>Genomic repertoires linked with pathogenic potency of arthritogenic Prevotella copri isolated from the gut of rheumatoid arthritis patients.</title>
        <authorList>
            <person name="Nii T."/>
            <person name="Maeda Y."/>
            <person name="Motooka D."/>
            <person name="Naito M."/>
            <person name="Matsumoto Y."/>
            <person name="Ogawa T."/>
            <person name="Oguro-Igashira E."/>
            <person name="Kishikawa T."/>
            <person name="Yamashita M."/>
            <person name="Koizumi S."/>
            <person name="Kurakawa T."/>
            <person name="Okumura R."/>
            <person name="Kayama H."/>
            <person name="Murakami M."/>
            <person name="Sakaguchi T."/>
            <person name="Das B."/>
            <person name="Nakamura S."/>
            <person name="Okada Y."/>
            <person name="Kumanogoh A."/>
            <person name="Takeda K."/>
        </authorList>
    </citation>
    <scope>NUCLEOTIDE SEQUENCE</scope>
    <source>
        <strain evidence="1">H105_2-2</strain>
    </source>
</reference>
<dbReference type="RefSeq" id="WP_153073286.1">
    <property type="nucleotide sequence ID" value="NZ_CP156891.1"/>
</dbReference>
<dbReference type="EMBL" id="JAPDVD010000001">
    <property type="protein sequence ID" value="MCW4138474.1"/>
    <property type="molecule type" value="Genomic_DNA"/>
</dbReference>
<dbReference type="GO" id="GO:0005829">
    <property type="term" value="C:cytosol"/>
    <property type="evidence" value="ECO:0007669"/>
    <property type="project" value="TreeGrafter"/>
</dbReference>
<keyword evidence="1" id="KW-0378">Hydrolase</keyword>
<dbReference type="Proteomes" id="UP001208620">
    <property type="component" value="Unassembled WGS sequence"/>
</dbReference>
<dbReference type="InterPro" id="IPR006175">
    <property type="entry name" value="YjgF/YER057c/UK114"/>
</dbReference>
<dbReference type="Gene3D" id="3.30.1330.40">
    <property type="entry name" value="RutC-like"/>
    <property type="match status" value="2"/>
</dbReference>
<reference evidence="2" key="3">
    <citation type="submission" date="2023-10" db="EMBL/GenBank/DDBJ databases">
        <title>Distinct polysaccharide growth profiles of human intestinal Prevotella copri isolates.</title>
        <authorList>
            <person name="Fehlner-Peach H."/>
            <person name="Magnabosco C."/>
            <person name="Raghavan V."/>
            <person name="Scher J.U."/>
            <person name="Tett A."/>
            <person name="Cox L.M."/>
            <person name="Gottsegen C."/>
            <person name="Watters A."/>
            <person name="Wiltshire- Gordon J.D."/>
            <person name="Segata N."/>
            <person name="Bonneau R."/>
            <person name="Littman D.R."/>
        </authorList>
    </citation>
    <scope>NUCLEOTIDE SEQUENCE</scope>
    <source>
        <strain evidence="2">IAK279</strain>
    </source>
</reference>
<sequence>MDKYIILSPEAKGSFNDRLNFLYLKLGNFLDTEKLENRTLQYCKVFLSDAQNQIKELEESLLYQEFLKGANLTIVEQTPLNGSKVSLLIKTTDSQTPILFHSLRLTEEEAKGKDSYEQTRLLFNKYLKTIEGTDMTMERNLIRTWIYVTNIDVNYQGVVEARNDIFDKEGLTADTHYIASTGIGGATPVRHAAVAIDFLTIPHIKEEDKKYLQALEHLNPAHEYGVAFERGTRLTLPTHTLHPEGSQQFKQQYFISGTASIDKHGDVVYEGDIVRQTGRLLENIGALLKDGDATMNDIQYFIIYLRDISDYHTVDRLMQQFYPQIPRIIVEAKVCRPGWLIEMECIAEKELCSTE</sequence>
<reference evidence="3" key="1">
    <citation type="submission" date="2019-09" db="EMBL/GenBank/DDBJ databases">
        <title>Distinct polysaccharide growth profiles of human intestinal Prevotella copri isolates.</title>
        <authorList>
            <person name="Fehlner-Peach H."/>
            <person name="Magnabosco C."/>
            <person name="Raghavan V."/>
            <person name="Scher J.U."/>
            <person name="Tett A."/>
            <person name="Cox L.M."/>
            <person name="Gottsegen C."/>
            <person name="Watters A."/>
            <person name="Wiltshire- Gordon J.D."/>
            <person name="Segata N."/>
            <person name="Bonneau R."/>
            <person name="Littman D.R."/>
        </authorList>
    </citation>
    <scope>NUCLEOTIDE SEQUENCE [LARGE SCALE GENOMIC DNA]</scope>
    <source>
        <strain evidence="3">iAK279</strain>
    </source>
</reference>
<dbReference type="AlphaFoldDB" id="A0A5P0WBW3"/>
<accession>A0A5P0WBW3</accession>
<proteinExistence type="predicted"/>
<dbReference type="Proteomes" id="UP000390763">
    <property type="component" value="Unassembled WGS sequence"/>
</dbReference>